<dbReference type="AlphaFoldDB" id="A0A1H5TFC5"/>
<dbReference type="Proteomes" id="UP000236735">
    <property type="component" value="Unassembled WGS sequence"/>
</dbReference>
<proteinExistence type="predicted"/>
<protein>
    <submittedName>
        <fullName evidence="1">Fimbrillin-like</fullName>
    </submittedName>
</protein>
<dbReference type="CDD" id="cd13120">
    <property type="entry name" value="BF2867_like_N"/>
    <property type="match status" value="1"/>
</dbReference>
<dbReference type="InterPro" id="IPR042278">
    <property type="entry name" value="Mfa-like_1_N"/>
</dbReference>
<dbReference type="Pfam" id="PF13149">
    <property type="entry name" value="Mfa_like_1"/>
    <property type="match status" value="1"/>
</dbReference>
<dbReference type="EMBL" id="FNUV01000002">
    <property type="protein sequence ID" value="SEF61516.1"/>
    <property type="molecule type" value="Genomic_DNA"/>
</dbReference>
<gene>
    <name evidence="1" type="ORF">SAMN05216354_1032</name>
</gene>
<evidence type="ECO:0000313" key="1">
    <source>
        <dbReference type="EMBL" id="SEF61516.1"/>
    </source>
</evidence>
<evidence type="ECO:0000313" key="2">
    <source>
        <dbReference type="Proteomes" id="UP000236735"/>
    </source>
</evidence>
<name>A0A1H5TFC5_XYLRU</name>
<reference evidence="1 2" key="1">
    <citation type="submission" date="2016-10" db="EMBL/GenBank/DDBJ databases">
        <authorList>
            <person name="de Groot N.N."/>
        </authorList>
    </citation>
    <scope>NUCLEOTIDE SEQUENCE [LARGE SCALE GENOMIC DNA]</scope>
    <source>
        <strain evidence="1 2">AR32</strain>
    </source>
</reference>
<accession>A0A1H5TFC5</accession>
<organism evidence="1 2">
    <name type="scientific">Xylanibacter ruminicola</name>
    <name type="common">Prevotella ruminicola</name>
    <dbReference type="NCBI Taxonomy" id="839"/>
    <lineage>
        <taxon>Bacteria</taxon>
        <taxon>Pseudomonadati</taxon>
        <taxon>Bacteroidota</taxon>
        <taxon>Bacteroidia</taxon>
        <taxon>Bacteroidales</taxon>
        <taxon>Prevotellaceae</taxon>
        <taxon>Xylanibacter</taxon>
    </lineage>
</organism>
<dbReference type="InterPro" id="IPR025049">
    <property type="entry name" value="Mfa-like_1"/>
</dbReference>
<dbReference type="Gene3D" id="2.60.40.2620">
    <property type="entry name" value="Fimbrillin-like"/>
    <property type="match status" value="1"/>
</dbReference>
<sequence>MDYTIFITSVNMKKTIWMAVMTAVTVALVGCSSEDSLTGNENPAEGKTSGIPFVVKDANNDATRGTAISTVSSFNMVGIQGTSNKWMDNYLFTKPNGSWVADGHANLTWPDGADTHTFYATSDNTDDVPAITDGTFVYTVPTTVRNQKDLLVAVSEDNEAGNPVTLSFKHALSSVKFKIGFDKDARGGEDDLHIKVTKITLHHIATKGTFDFANFATNPWTVDPEDAEYMDIDIELKSPVEFTPSAVDDFITLDENIDGEIYVMPHKPTPWDTDGTPGHPLKDSYIGVTCQAVEYRTKDTPTYYDLACLDEDSNEDEYDEAKEMYIDFYEGFASTDNDDWLNDKVVGMIVPTNEDWGMNVVLESILNHRNAEAAAYGTEDNVEKVFIPLEMANGFGFGKTNVINIRMDKMKYSNGKDFYAPWIPIIIPVNP</sequence>